<sequence length="79" mass="8705">MNETAVYEKTSYTAGLASCMLVANQAILKSPPPVMVTSLVIWVNPIRPVWPCIGPITVWSIYAYYAWAANACVHFSLVD</sequence>
<evidence type="ECO:0000313" key="2">
    <source>
        <dbReference type="Proteomes" id="UP000001219"/>
    </source>
</evidence>
<dbReference type="KEGG" id="gbr:Gbro_1449"/>
<reference evidence="1 2" key="2">
    <citation type="journal article" date="2010" name="Stand. Genomic Sci.">
        <title>Complete genome sequence of Gordonia bronchialis type strain (3410).</title>
        <authorList>
            <person name="Ivanova N."/>
            <person name="Sikorski J."/>
            <person name="Jando M."/>
            <person name="Lapidus A."/>
            <person name="Nolan M."/>
            <person name="Lucas S."/>
            <person name="Del Rio T.G."/>
            <person name="Tice H."/>
            <person name="Copeland A."/>
            <person name="Cheng J.F."/>
            <person name="Chen F."/>
            <person name="Bruce D."/>
            <person name="Goodwin L."/>
            <person name="Pitluck S."/>
            <person name="Mavromatis K."/>
            <person name="Ovchinnikova G."/>
            <person name="Pati A."/>
            <person name="Chen A."/>
            <person name="Palaniappan K."/>
            <person name="Land M."/>
            <person name="Hauser L."/>
            <person name="Chang Y.J."/>
            <person name="Jeffries C.D."/>
            <person name="Chain P."/>
            <person name="Saunders E."/>
            <person name="Han C."/>
            <person name="Detter J.C."/>
            <person name="Brettin T."/>
            <person name="Rohde M."/>
            <person name="Goker M."/>
            <person name="Bristow J."/>
            <person name="Eisen J.A."/>
            <person name="Markowitz V."/>
            <person name="Hugenholtz P."/>
            <person name="Klenk H.P."/>
            <person name="Kyrpides N.C."/>
        </authorList>
    </citation>
    <scope>NUCLEOTIDE SEQUENCE [LARGE SCALE GENOMIC DNA]</scope>
    <source>
        <strain evidence="2">ATCC 25592 / DSM 43247 / BCRC 13721 / JCM 3198 / KCTC 3076 / NBRC 16047 / NCTC 10667</strain>
    </source>
</reference>
<name>D0L6H3_GORB4</name>
<reference evidence="2" key="1">
    <citation type="submission" date="2009-10" db="EMBL/GenBank/DDBJ databases">
        <title>The complete chromosome of Gordonia bronchialis DSM 43247.</title>
        <authorList>
            <consortium name="US DOE Joint Genome Institute (JGI-PGF)"/>
            <person name="Lucas S."/>
            <person name="Copeland A."/>
            <person name="Lapidus A."/>
            <person name="Glavina del Rio T."/>
            <person name="Dalin E."/>
            <person name="Tice H."/>
            <person name="Bruce D."/>
            <person name="Goodwin L."/>
            <person name="Pitluck S."/>
            <person name="Kyrpides N."/>
            <person name="Mavromatis K."/>
            <person name="Ivanova N."/>
            <person name="Ovchinnikova G."/>
            <person name="Saunders E."/>
            <person name="Brettin T."/>
            <person name="Detter J.C."/>
            <person name="Han C."/>
            <person name="Larimer F."/>
            <person name="Land M."/>
            <person name="Hauser L."/>
            <person name="Markowitz V."/>
            <person name="Cheng J.-F."/>
            <person name="Hugenholtz P."/>
            <person name="Woyke T."/>
            <person name="Wu D."/>
            <person name="Jando M."/>
            <person name="Schneider S."/>
            <person name="Goeker M."/>
            <person name="Klenk H.-P."/>
            <person name="Eisen J.A."/>
        </authorList>
    </citation>
    <scope>NUCLEOTIDE SEQUENCE [LARGE SCALE GENOMIC DNA]</scope>
    <source>
        <strain evidence="2">ATCC 25592 / DSM 43247 / BCRC 13721 / JCM 3198 / KCTC 3076 / NBRC 16047 / NCTC 10667</strain>
    </source>
</reference>
<keyword evidence="2" id="KW-1185">Reference proteome</keyword>
<protein>
    <submittedName>
        <fullName evidence="1">Uncharacterized protein</fullName>
    </submittedName>
</protein>
<dbReference type="AlphaFoldDB" id="D0L6H3"/>
<gene>
    <name evidence="1" type="ordered locus">Gbro_1449</name>
</gene>
<proteinExistence type="predicted"/>
<dbReference type="EMBL" id="CP001802">
    <property type="protein sequence ID" value="ACY20730.1"/>
    <property type="molecule type" value="Genomic_DNA"/>
</dbReference>
<organism evidence="1 2">
    <name type="scientific">Gordonia bronchialis (strain ATCC 25592 / DSM 43247 / BCRC 13721 / JCM 3198 / KCTC 3076 / NBRC 16047 / NCTC 10667)</name>
    <name type="common">Rhodococcus bronchialis</name>
    <dbReference type="NCBI Taxonomy" id="526226"/>
    <lineage>
        <taxon>Bacteria</taxon>
        <taxon>Bacillati</taxon>
        <taxon>Actinomycetota</taxon>
        <taxon>Actinomycetes</taxon>
        <taxon>Mycobacteriales</taxon>
        <taxon>Gordoniaceae</taxon>
        <taxon>Gordonia</taxon>
    </lineage>
</organism>
<dbReference type="Proteomes" id="UP000001219">
    <property type="component" value="Chromosome"/>
</dbReference>
<evidence type="ECO:0000313" key="1">
    <source>
        <dbReference type="EMBL" id="ACY20730.1"/>
    </source>
</evidence>
<dbReference type="STRING" id="526226.Gbro_1449"/>
<accession>D0L6H3</accession>
<dbReference type="HOGENOM" id="CLU_2601127_0_0_11"/>